<accession>A0A5P1EAZ9</accession>
<name>A0A5P1EAZ9_ASPOF</name>
<dbReference type="Gramene" id="ONK58695">
    <property type="protein sequence ID" value="ONK58695"/>
    <property type="gene ID" value="A4U43_C09F15720"/>
</dbReference>
<protein>
    <recommendedName>
        <fullName evidence="4">Leucine-rich repeat-containing N-terminal plant-type domain-containing protein</fullName>
    </recommendedName>
</protein>
<dbReference type="PANTHER" id="PTHR48059">
    <property type="entry name" value="POLYGALACTURONASE INHIBITOR 1"/>
    <property type="match status" value="1"/>
</dbReference>
<dbReference type="EMBL" id="CM007389">
    <property type="protein sequence ID" value="ONK58695.1"/>
    <property type="molecule type" value="Genomic_DNA"/>
</dbReference>
<keyword evidence="3" id="KW-1185">Reference proteome</keyword>
<evidence type="ECO:0000313" key="2">
    <source>
        <dbReference type="EMBL" id="ONK58695.1"/>
    </source>
</evidence>
<dbReference type="InterPro" id="IPR032675">
    <property type="entry name" value="LRR_dom_sf"/>
</dbReference>
<organism evidence="2 3">
    <name type="scientific">Asparagus officinalis</name>
    <name type="common">Garden asparagus</name>
    <dbReference type="NCBI Taxonomy" id="4686"/>
    <lineage>
        <taxon>Eukaryota</taxon>
        <taxon>Viridiplantae</taxon>
        <taxon>Streptophyta</taxon>
        <taxon>Embryophyta</taxon>
        <taxon>Tracheophyta</taxon>
        <taxon>Spermatophyta</taxon>
        <taxon>Magnoliopsida</taxon>
        <taxon>Liliopsida</taxon>
        <taxon>Asparagales</taxon>
        <taxon>Asparagaceae</taxon>
        <taxon>Asparagoideae</taxon>
        <taxon>Asparagus</taxon>
    </lineage>
</organism>
<dbReference type="PANTHER" id="PTHR48059:SF4">
    <property type="entry name" value="POLYGALACTURONASE INHIBITOR 1-RELATED"/>
    <property type="match status" value="1"/>
</dbReference>
<dbReference type="OMA" id="GAVNFTH"/>
<dbReference type="SUPFAM" id="SSF52058">
    <property type="entry name" value="L domain-like"/>
    <property type="match status" value="1"/>
</dbReference>
<evidence type="ECO:0000313" key="3">
    <source>
        <dbReference type="Proteomes" id="UP000243459"/>
    </source>
</evidence>
<dbReference type="InterPro" id="IPR051848">
    <property type="entry name" value="PGIP"/>
</dbReference>
<dbReference type="Proteomes" id="UP000243459">
    <property type="component" value="Chromosome 9"/>
</dbReference>
<sequence>MCPFPFGHAHTLEQAKKFLSGPIPASLGDPKWGVIDLSRNELTGDASVLFGAAKPTTQIDISRNRFGFDLTGVTFPVNSTALDMNHNMIYGEIPAQINAVGGLVLFNVSYNRLCGEIPSGSVTAKFDEYSYLHNKCLCGAPLPACKSD</sequence>
<gene>
    <name evidence="2" type="ORF">A4U43_C09F15720</name>
</gene>
<evidence type="ECO:0008006" key="4">
    <source>
        <dbReference type="Google" id="ProtNLM"/>
    </source>
</evidence>
<proteinExistence type="predicted"/>
<evidence type="ECO:0000256" key="1">
    <source>
        <dbReference type="ARBA" id="ARBA00004196"/>
    </source>
</evidence>
<dbReference type="Gene3D" id="3.80.10.10">
    <property type="entry name" value="Ribonuclease Inhibitor"/>
    <property type="match status" value="1"/>
</dbReference>
<dbReference type="AlphaFoldDB" id="A0A5P1EAZ9"/>
<comment type="subcellular location">
    <subcellularLocation>
        <location evidence="1">Cell envelope</location>
    </subcellularLocation>
</comment>
<reference evidence="3" key="1">
    <citation type="journal article" date="2017" name="Nat. Commun.">
        <title>The asparagus genome sheds light on the origin and evolution of a young Y chromosome.</title>
        <authorList>
            <person name="Harkess A."/>
            <person name="Zhou J."/>
            <person name="Xu C."/>
            <person name="Bowers J.E."/>
            <person name="Van der Hulst R."/>
            <person name="Ayyampalayam S."/>
            <person name="Mercati F."/>
            <person name="Riccardi P."/>
            <person name="McKain M.R."/>
            <person name="Kakrana A."/>
            <person name="Tang H."/>
            <person name="Ray J."/>
            <person name="Groenendijk J."/>
            <person name="Arikit S."/>
            <person name="Mathioni S.M."/>
            <person name="Nakano M."/>
            <person name="Shan H."/>
            <person name="Telgmann-Rauber A."/>
            <person name="Kanno A."/>
            <person name="Yue Z."/>
            <person name="Chen H."/>
            <person name="Li W."/>
            <person name="Chen Y."/>
            <person name="Xu X."/>
            <person name="Zhang Y."/>
            <person name="Luo S."/>
            <person name="Chen H."/>
            <person name="Gao J."/>
            <person name="Mao Z."/>
            <person name="Pires J.C."/>
            <person name="Luo M."/>
            <person name="Kudrna D."/>
            <person name="Wing R.A."/>
            <person name="Meyers B.C."/>
            <person name="Yi K."/>
            <person name="Kong H."/>
            <person name="Lavrijsen P."/>
            <person name="Sunseri F."/>
            <person name="Falavigna A."/>
            <person name="Ye Y."/>
            <person name="Leebens-Mack J.H."/>
            <person name="Chen G."/>
        </authorList>
    </citation>
    <scope>NUCLEOTIDE SEQUENCE [LARGE SCALE GENOMIC DNA]</scope>
    <source>
        <strain evidence="3">cv. DH0086</strain>
    </source>
</reference>